<dbReference type="PANTHER" id="PTHR46538:SF3">
    <property type="entry name" value="PROTEIN KINASE DOMAIN-CONTAINING PROTEIN"/>
    <property type="match status" value="1"/>
</dbReference>
<dbReference type="EMBL" id="MRZV01001422">
    <property type="protein sequence ID" value="PIK37988.1"/>
    <property type="molecule type" value="Genomic_DNA"/>
</dbReference>
<dbReference type="GO" id="GO:0004672">
    <property type="term" value="F:protein kinase activity"/>
    <property type="evidence" value="ECO:0007669"/>
    <property type="project" value="InterPro"/>
</dbReference>
<accession>A0A2G8JQK2</accession>
<feature type="region of interest" description="Disordered" evidence="1">
    <location>
        <begin position="57"/>
        <end position="92"/>
    </location>
</feature>
<proteinExistence type="predicted"/>
<dbReference type="InterPro" id="IPR000719">
    <property type="entry name" value="Prot_kinase_dom"/>
</dbReference>
<feature type="non-terminal residue" evidence="3">
    <location>
        <position position="122"/>
    </location>
</feature>
<feature type="compositionally biased region" description="Acidic residues" evidence="1">
    <location>
        <begin position="57"/>
        <end position="68"/>
    </location>
</feature>
<reference evidence="3 4" key="1">
    <citation type="journal article" date="2017" name="PLoS Biol.">
        <title>The sea cucumber genome provides insights into morphological evolution and visceral regeneration.</title>
        <authorList>
            <person name="Zhang X."/>
            <person name="Sun L."/>
            <person name="Yuan J."/>
            <person name="Sun Y."/>
            <person name="Gao Y."/>
            <person name="Zhang L."/>
            <person name="Li S."/>
            <person name="Dai H."/>
            <person name="Hamel J.F."/>
            <person name="Liu C."/>
            <person name="Yu Y."/>
            <person name="Liu S."/>
            <person name="Lin W."/>
            <person name="Guo K."/>
            <person name="Jin S."/>
            <person name="Xu P."/>
            <person name="Storey K.B."/>
            <person name="Huan P."/>
            <person name="Zhang T."/>
            <person name="Zhou Y."/>
            <person name="Zhang J."/>
            <person name="Lin C."/>
            <person name="Li X."/>
            <person name="Xing L."/>
            <person name="Huo D."/>
            <person name="Sun M."/>
            <person name="Wang L."/>
            <person name="Mercier A."/>
            <person name="Li F."/>
            <person name="Yang H."/>
            <person name="Xiang J."/>
        </authorList>
    </citation>
    <scope>NUCLEOTIDE SEQUENCE [LARGE SCALE GENOMIC DNA]</scope>
    <source>
        <strain evidence="3">Shaxun</strain>
        <tissue evidence="3">Muscle</tissue>
    </source>
</reference>
<dbReference type="Proteomes" id="UP000230750">
    <property type="component" value="Unassembled WGS sequence"/>
</dbReference>
<keyword evidence="3" id="KW-0808">Transferase</keyword>
<evidence type="ECO:0000256" key="1">
    <source>
        <dbReference type="SAM" id="MobiDB-lite"/>
    </source>
</evidence>
<organism evidence="3 4">
    <name type="scientific">Stichopus japonicus</name>
    <name type="common">Sea cucumber</name>
    <dbReference type="NCBI Taxonomy" id="307972"/>
    <lineage>
        <taxon>Eukaryota</taxon>
        <taxon>Metazoa</taxon>
        <taxon>Echinodermata</taxon>
        <taxon>Eleutherozoa</taxon>
        <taxon>Echinozoa</taxon>
        <taxon>Holothuroidea</taxon>
        <taxon>Aspidochirotacea</taxon>
        <taxon>Aspidochirotida</taxon>
        <taxon>Stichopodidae</taxon>
        <taxon>Apostichopus</taxon>
    </lineage>
</organism>
<dbReference type="AlphaFoldDB" id="A0A2G8JQK2"/>
<dbReference type="SUPFAM" id="SSF56112">
    <property type="entry name" value="Protein kinase-like (PK-like)"/>
    <property type="match status" value="1"/>
</dbReference>
<evidence type="ECO:0000313" key="3">
    <source>
        <dbReference type="EMBL" id="PIK37988.1"/>
    </source>
</evidence>
<dbReference type="STRING" id="307972.A0A2G8JQK2"/>
<dbReference type="GO" id="GO:0005524">
    <property type="term" value="F:ATP binding"/>
    <property type="evidence" value="ECO:0007669"/>
    <property type="project" value="InterPro"/>
</dbReference>
<dbReference type="OrthoDB" id="10027016at2759"/>
<keyword evidence="3" id="KW-0418">Kinase</keyword>
<feature type="domain" description="Protein kinase" evidence="2">
    <location>
        <begin position="1"/>
        <end position="35"/>
    </location>
</feature>
<protein>
    <submittedName>
        <fullName evidence="3">Putative serine/threonine-protein kinase 10</fullName>
    </submittedName>
</protein>
<dbReference type="InterPro" id="IPR011009">
    <property type="entry name" value="Kinase-like_dom_sf"/>
</dbReference>
<dbReference type="Gene3D" id="1.10.510.10">
    <property type="entry name" value="Transferase(Phosphotransferase) domain 1"/>
    <property type="match status" value="1"/>
</dbReference>
<sequence length="122" mass="13844">MVRWSKQFSDFIAKCLDKNVETRPTAQELLRHPWLADAEDNKPIKQLLLEAKADVEVEEEDLPEDQLPQDDKSSLGSFDQLPNHEPSVPVTPATRSLQPLLILISQMFITSTRRSLLSPGDH</sequence>
<dbReference type="InterPro" id="IPR051585">
    <property type="entry name" value="STE20_Ser/Thr_Kinases"/>
</dbReference>
<dbReference type="PROSITE" id="PS50011">
    <property type="entry name" value="PROTEIN_KINASE_DOM"/>
    <property type="match status" value="1"/>
</dbReference>
<comment type="caution">
    <text evidence="3">The sequence shown here is derived from an EMBL/GenBank/DDBJ whole genome shotgun (WGS) entry which is preliminary data.</text>
</comment>
<evidence type="ECO:0000313" key="4">
    <source>
        <dbReference type="Proteomes" id="UP000230750"/>
    </source>
</evidence>
<gene>
    <name evidence="3" type="ORF">BSL78_25189</name>
</gene>
<name>A0A2G8JQK2_STIJA</name>
<evidence type="ECO:0000259" key="2">
    <source>
        <dbReference type="PROSITE" id="PS50011"/>
    </source>
</evidence>
<dbReference type="PANTHER" id="PTHR46538">
    <property type="entry name" value="PROTEIN KINASE DOMAIN-CONTAINING PROTEIN"/>
    <property type="match status" value="1"/>
</dbReference>
<keyword evidence="4" id="KW-1185">Reference proteome</keyword>